<accession>A0A5R8WWI8</accession>
<dbReference type="Gene3D" id="2.40.10.10">
    <property type="entry name" value="Trypsin-like serine proteases"/>
    <property type="match status" value="2"/>
</dbReference>
<organism evidence="5 6">
    <name type="scientific">Hymenobacter jeollabukensis</name>
    <dbReference type="NCBI Taxonomy" id="2025313"/>
    <lineage>
        <taxon>Bacteria</taxon>
        <taxon>Pseudomonadati</taxon>
        <taxon>Bacteroidota</taxon>
        <taxon>Cytophagia</taxon>
        <taxon>Cytophagales</taxon>
        <taxon>Hymenobacteraceae</taxon>
        <taxon>Hymenobacter</taxon>
    </lineage>
</organism>
<dbReference type="NCBIfam" id="TIGR04183">
    <property type="entry name" value="Por_Secre_tail"/>
    <property type="match status" value="1"/>
</dbReference>
<dbReference type="GO" id="GO:0004252">
    <property type="term" value="F:serine-type endopeptidase activity"/>
    <property type="evidence" value="ECO:0007669"/>
    <property type="project" value="InterPro"/>
</dbReference>
<dbReference type="InterPro" id="IPR018114">
    <property type="entry name" value="TRYPSIN_HIS"/>
</dbReference>
<evidence type="ECO:0000313" key="5">
    <source>
        <dbReference type="EMBL" id="TLM96602.1"/>
    </source>
</evidence>
<evidence type="ECO:0000259" key="4">
    <source>
        <dbReference type="Pfam" id="PF18962"/>
    </source>
</evidence>
<keyword evidence="2" id="KW-0812">Transmembrane</keyword>
<dbReference type="EMBL" id="VAJM01000001">
    <property type="protein sequence ID" value="TLM96602.1"/>
    <property type="molecule type" value="Genomic_DNA"/>
</dbReference>
<dbReference type="InterPro" id="IPR009003">
    <property type="entry name" value="Peptidase_S1_PA"/>
</dbReference>
<dbReference type="SUPFAM" id="SSF50494">
    <property type="entry name" value="Trypsin-like serine proteases"/>
    <property type="match status" value="1"/>
</dbReference>
<proteinExistence type="predicted"/>
<name>A0A5R8WWI8_9BACT</name>
<dbReference type="GO" id="GO:0006508">
    <property type="term" value="P:proteolysis"/>
    <property type="evidence" value="ECO:0007669"/>
    <property type="project" value="UniProtKB-KW"/>
</dbReference>
<dbReference type="PROSITE" id="PS00134">
    <property type="entry name" value="TRYPSIN_HIS"/>
    <property type="match status" value="1"/>
</dbReference>
<evidence type="ECO:0000256" key="1">
    <source>
        <dbReference type="ARBA" id="ARBA00022729"/>
    </source>
</evidence>
<reference evidence="5 6" key="1">
    <citation type="submission" date="2019-05" db="EMBL/GenBank/DDBJ databases">
        <title>Hymenobacter edaphi sp. nov., isolated from abandoned arsenic-contaminated farmland soil.</title>
        <authorList>
            <person name="Nie L."/>
        </authorList>
    </citation>
    <scope>NUCLEOTIDE SEQUENCE [LARGE SCALE GENOMIC DNA]</scope>
    <source>
        <strain evidence="5 6">1-3-3-8</strain>
    </source>
</reference>
<gene>
    <name evidence="5" type="ORF">FDY95_01000</name>
</gene>
<dbReference type="InterPro" id="IPR026444">
    <property type="entry name" value="Secre_tail"/>
</dbReference>
<dbReference type="AlphaFoldDB" id="A0A5R8WWI8"/>
<keyword evidence="5" id="KW-0645">Protease</keyword>
<sequence>MRPCIGGGCRCPACGPPSWCTGWCWAGWPVASCCCAAGVGCGPSGSTGKPTGCTAPALGNKWSGAAFATSVILLLMLLLRLLLLFLVCFPVLAWAQGNAVVCYDLRTGRNHVLPAVPLPATGPLRTAHSFGALANRVTLAQTPPSTDALPGTQFSPRRRAAASFNVLDYPVRTTVALFAYQGGQRLQMCTGTLVGERFVLTAAHCVSNYITRRLTYGADSILVVPAYDNGRDPVLPSAFAYRFYLFQSWTTGAEFDDLALLELARPIGQTTGWVSLGSYRNPADYEVPVWHKFSYPAGDDLVQPPRYNGDTLYYEFGAGSKADTVWQYVIPLQDGAPGMSGSSLIATDNQTYWEAHGVFVYPANFQHRRLRPRQLAAFAQVLAQPGLVQPVGKCLSQVQVFPNPVADQLTVLPQANSCLPFAIRISDALGRVLLTRTRQQVDALTIDLGLLHPGVYWLQLEAEGQREVRRLVKLAR</sequence>
<keyword evidence="2" id="KW-0472">Membrane</keyword>
<keyword evidence="5" id="KW-0378">Hydrolase</keyword>
<dbReference type="PANTHER" id="PTHR15462">
    <property type="entry name" value="SERINE PROTEASE"/>
    <property type="match status" value="1"/>
</dbReference>
<dbReference type="PRINTS" id="PR00722">
    <property type="entry name" value="CHYMOTRYPSIN"/>
</dbReference>
<evidence type="ECO:0000259" key="3">
    <source>
        <dbReference type="Pfam" id="PF00089"/>
    </source>
</evidence>
<feature type="transmembrane region" description="Helical" evidence="2">
    <location>
        <begin position="71"/>
        <end position="95"/>
    </location>
</feature>
<protein>
    <submittedName>
        <fullName evidence="5">Trypsin-like serine protease</fullName>
    </submittedName>
</protein>
<dbReference type="InterPro" id="IPR001254">
    <property type="entry name" value="Trypsin_dom"/>
</dbReference>
<keyword evidence="2" id="KW-1133">Transmembrane helix</keyword>
<dbReference type="Pfam" id="PF18962">
    <property type="entry name" value="Por_Secre_tail"/>
    <property type="match status" value="1"/>
</dbReference>
<dbReference type="InterPro" id="IPR043504">
    <property type="entry name" value="Peptidase_S1_PA_chymotrypsin"/>
</dbReference>
<comment type="caution">
    <text evidence="5">The sequence shown here is derived from an EMBL/GenBank/DDBJ whole genome shotgun (WGS) entry which is preliminary data.</text>
</comment>
<dbReference type="InterPro" id="IPR050966">
    <property type="entry name" value="Glutamyl_endopeptidase"/>
</dbReference>
<evidence type="ECO:0000256" key="2">
    <source>
        <dbReference type="SAM" id="Phobius"/>
    </source>
</evidence>
<feature type="domain" description="Peptidase S1" evidence="3">
    <location>
        <begin position="181"/>
        <end position="281"/>
    </location>
</feature>
<keyword evidence="6" id="KW-1185">Reference proteome</keyword>
<keyword evidence="1" id="KW-0732">Signal</keyword>
<dbReference type="PANTHER" id="PTHR15462:SF8">
    <property type="entry name" value="SERINE PROTEASE"/>
    <property type="match status" value="1"/>
</dbReference>
<dbReference type="Pfam" id="PF00089">
    <property type="entry name" value="Trypsin"/>
    <property type="match status" value="1"/>
</dbReference>
<dbReference type="Proteomes" id="UP000305517">
    <property type="component" value="Unassembled WGS sequence"/>
</dbReference>
<feature type="domain" description="Secretion system C-terminal sorting" evidence="4">
    <location>
        <begin position="400"/>
        <end position="471"/>
    </location>
</feature>
<evidence type="ECO:0000313" key="6">
    <source>
        <dbReference type="Proteomes" id="UP000305517"/>
    </source>
</evidence>
<dbReference type="InterPro" id="IPR001314">
    <property type="entry name" value="Peptidase_S1A"/>
</dbReference>
<dbReference type="OrthoDB" id="9809261at2"/>